<dbReference type="SUPFAM" id="SSF50630">
    <property type="entry name" value="Acid proteases"/>
    <property type="match status" value="1"/>
</dbReference>
<reference evidence="2" key="1">
    <citation type="journal article" date="2019" name="Environ. Microbiol.">
        <title>Fungal ecological strategies reflected in gene transcription - a case study of two litter decomposers.</title>
        <authorList>
            <person name="Barbi F."/>
            <person name="Kohler A."/>
            <person name="Barry K."/>
            <person name="Baskaran P."/>
            <person name="Daum C."/>
            <person name="Fauchery L."/>
            <person name="Ihrmark K."/>
            <person name="Kuo A."/>
            <person name="LaButti K."/>
            <person name="Lipzen A."/>
            <person name="Morin E."/>
            <person name="Grigoriev I.V."/>
            <person name="Henrissat B."/>
            <person name="Lindahl B."/>
            <person name="Martin F."/>
        </authorList>
    </citation>
    <scope>NUCLEOTIDE SEQUENCE</scope>
    <source>
        <strain evidence="2">JB14</strain>
    </source>
</reference>
<evidence type="ECO:0000313" key="3">
    <source>
        <dbReference type="Proteomes" id="UP000799118"/>
    </source>
</evidence>
<feature type="compositionally biased region" description="Low complexity" evidence="1">
    <location>
        <begin position="105"/>
        <end position="121"/>
    </location>
</feature>
<accession>A0A6A4I8S7</accession>
<dbReference type="Proteomes" id="UP000799118">
    <property type="component" value="Unassembled WGS sequence"/>
</dbReference>
<proteinExistence type="predicted"/>
<gene>
    <name evidence="2" type="ORF">BT96DRAFT_988512</name>
</gene>
<dbReference type="Gene3D" id="2.40.70.10">
    <property type="entry name" value="Acid Proteases"/>
    <property type="match status" value="1"/>
</dbReference>
<protein>
    <submittedName>
        <fullName evidence="2">Uncharacterized protein</fullName>
    </submittedName>
</protein>
<sequence length="467" mass="52458">MFGDVFSEEDLAATPIEEVQAYLEALKERKRVTVMIQKMRSMSYDEDLDEGNDFQSANIQTRLKRQTRQLEAESKILEDEPTKVSKADQSQNWRGEKQKIQKNRSSIPISDSISDSIPISPTIYDGHNPSVQSDGLNPIVATEKKKQVHWSDDVDNEPLNPKVPEVPFADVPDVTDAPTAKEKADRTIKHRGTIWKLKEKSKDPDGEKVMESDIELKGKITSRIKIDVEKLKSKCDLEDLPFDPDEEEVTTFPTNAIPIEDLKSRVEVFLLVEDDLKAKLPKGALVIGDPVLQYLESLTPGEEPKQIFIAKPSEQLRCVYPLVNGAAKIESLYDTGSQIVSISEKKAMVTGLSWDPDVVIYMQSANKGVEKSLGLARNVPFLFGEVTLYMQIHVIRDPAYDLLLGRPFDTLTESMVKTTKDGNQTITIYDPNTLRRSVIVTYPRGKGPNILEKSPELTQGFLQASRI</sequence>
<keyword evidence="3" id="KW-1185">Reference proteome</keyword>
<dbReference type="EMBL" id="ML769409">
    <property type="protein sequence ID" value="KAE9405477.1"/>
    <property type="molecule type" value="Genomic_DNA"/>
</dbReference>
<dbReference type="AlphaFoldDB" id="A0A6A4I8S7"/>
<evidence type="ECO:0000256" key="1">
    <source>
        <dbReference type="SAM" id="MobiDB-lite"/>
    </source>
</evidence>
<name>A0A6A4I8S7_9AGAR</name>
<feature type="region of interest" description="Disordered" evidence="1">
    <location>
        <begin position="79"/>
        <end position="136"/>
    </location>
</feature>
<dbReference type="InterPro" id="IPR021109">
    <property type="entry name" value="Peptidase_aspartic_dom_sf"/>
</dbReference>
<evidence type="ECO:0000313" key="2">
    <source>
        <dbReference type="EMBL" id="KAE9405477.1"/>
    </source>
</evidence>
<dbReference type="OrthoDB" id="3048530at2759"/>
<dbReference type="CDD" id="cd00303">
    <property type="entry name" value="retropepsin_like"/>
    <property type="match status" value="1"/>
</dbReference>
<feature type="region of interest" description="Disordered" evidence="1">
    <location>
        <begin position="149"/>
        <end position="186"/>
    </location>
</feature>
<organism evidence="2 3">
    <name type="scientific">Gymnopus androsaceus JB14</name>
    <dbReference type="NCBI Taxonomy" id="1447944"/>
    <lineage>
        <taxon>Eukaryota</taxon>
        <taxon>Fungi</taxon>
        <taxon>Dikarya</taxon>
        <taxon>Basidiomycota</taxon>
        <taxon>Agaricomycotina</taxon>
        <taxon>Agaricomycetes</taxon>
        <taxon>Agaricomycetidae</taxon>
        <taxon>Agaricales</taxon>
        <taxon>Marasmiineae</taxon>
        <taxon>Omphalotaceae</taxon>
        <taxon>Gymnopus</taxon>
    </lineage>
</organism>